<keyword evidence="3 6" id="KW-0732">Signal</keyword>
<dbReference type="PANTHER" id="PTHR30222:SF17">
    <property type="entry name" value="SPERMIDINE_PUTRESCINE-BINDING PERIPLASMIC PROTEIN"/>
    <property type="match status" value="1"/>
</dbReference>
<reference evidence="7" key="1">
    <citation type="submission" date="2020-10" db="EMBL/GenBank/DDBJ databases">
        <authorList>
            <person name="Gilroy R."/>
        </authorList>
    </citation>
    <scope>NUCLEOTIDE SEQUENCE</scope>
    <source>
        <strain evidence="7">17113</strain>
    </source>
</reference>
<organism evidence="7 8">
    <name type="scientific">Candidatus Alloenteromonas pullistercoris</name>
    <dbReference type="NCBI Taxonomy" id="2840785"/>
    <lineage>
        <taxon>Bacteria</taxon>
        <taxon>Bacillati</taxon>
        <taxon>Bacillota</taxon>
        <taxon>Bacillota incertae sedis</taxon>
        <taxon>Candidatus Alloenteromonas</taxon>
    </lineage>
</organism>
<dbReference type="Proteomes" id="UP000823634">
    <property type="component" value="Unassembled WGS sequence"/>
</dbReference>
<evidence type="ECO:0000256" key="5">
    <source>
        <dbReference type="SAM" id="Phobius"/>
    </source>
</evidence>
<keyword evidence="5" id="KW-1133">Transmembrane helix</keyword>
<dbReference type="GO" id="GO:0015846">
    <property type="term" value="P:polyamine transport"/>
    <property type="evidence" value="ECO:0007669"/>
    <property type="project" value="InterPro"/>
</dbReference>
<evidence type="ECO:0000256" key="4">
    <source>
        <dbReference type="ARBA" id="ARBA00022764"/>
    </source>
</evidence>
<evidence type="ECO:0000256" key="2">
    <source>
        <dbReference type="ARBA" id="ARBA00022448"/>
    </source>
</evidence>
<dbReference type="PRINTS" id="PR00909">
    <property type="entry name" value="SPERMDNBNDNG"/>
</dbReference>
<dbReference type="InterPro" id="IPR001188">
    <property type="entry name" value="Sperm_putr-bd"/>
</dbReference>
<evidence type="ECO:0000313" key="8">
    <source>
        <dbReference type="Proteomes" id="UP000823634"/>
    </source>
</evidence>
<dbReference type="AlphaFoldDB" id="A0A9D9DGZ0"/>
<evidence type="ECO:0000256" key="3">
    <source>
        <dbReference type="ARBA" id="ARBA00022729"/>
    </source>
</evidence>
<protein>
    <submittedName>
        <fullName evidence="7">Extracellular solute-binding protein</fullName>
    </submittedName>
</protein>
<dbReference type="PANTHER" id="PTHR30222">
    <property type="entry name" value="SPERMIDINE/PUTRESCINE-BINDING PERIPLASMIC PROTEIN"/>
    <property type="match status" value="1"/>
</dbReference>
<dbReference type="GO" id="GO:0019808">
    <property type="term" value="F:polyamine binding"/>
    <property type="evidence" value="ECO:0007669"/>
    <property type="project" value="InterPro"/>
</dbReference>
<gene>
    <name evidence="7" type="ORF">IAC61_06450</name>
</gene>
<dbReference type="Pfam" id="PF13416">
    <property type="entry name" value="SBP_bac_8"/>
    <property type="match status" value="1"/>
</dbReference>
<keyword evidence="4" id="KW-0574">Periplasm</keyword>
<dbReference type="SUPFAM" id="SSF53850">
    <property type="entry name" value="Periplasmic binding protein-like II"/>
    <property type="match status" value="1"/>
</dbReference>
<comment type="caution">
    <text evidence="7">The sequence shown here is derived from an EMBL/GenBank/DDBJ whole genome shotgun (WGS) entry which is preliminary data.</text>
</comment>
<dbReference type="Gene3D" id="3.40.190.10">
    <property type="entry name" value="Periplasmic binding protein-like II"/>
    <property type="match status" value="2"/>
</dbReference>
<dbReference type="InterPro" id="IPR006059">
    <property type="entry name" value="SBP"/>
</dbReference>
<evidence type="ECO:0000256" key="1">
    <source>
        <dbReference type="ARBA" id="ARBA00004418"/>
    </source>
</evidence>
<feature type="chain" id="PRO_5038504398" evidence="6">
    <location>
        <begin position="23"/>
        <end position="629"/>
    </location>
</feature>
<evidence type="ECO:0000256" key="6">
    <source>
        <dbReference type="SAM" id="SignalP"/>
    </source>
</evidence>
<name>A0A9D9DGZ0_9FIRM</name>
<dbReference type="PROSITE" id="PS51257">
    <property type="entry name" value="PROKAR_LIPOPROTEIN"/>
    <property type="match status" value="1"/>
</dbReference>
<feature type="signal peptide" evidence="6">
    <location>
        <begin position="1"/>
        <end position="22"/>
    </location>
</feature>
<feature type="transmembrane region" description="Helical" evidence="5">
    <location>
        <begin position="587"/>
        <end position="611"/>
    </location>
</feature>
<reference evidence="7" key="2">
    <citation type="journal article" date="2021" name="PeerJ">
        <title>Extensive microbial diversity within the chicken gut microbiome revealed by metagenomics and culture.</title>
        <authorList>
            <person name="Gilroy R."/>
            <person name="Ravi A."/>
            <person name="Getino M."/>
            <person name="Pursley I."/>
            <person name="Horton D.L."/>
            <person name="Alikhan N.F."/>
            <person name="Baker D."/>
            <person name="Gharbi K."/>
            <person name="Hall N."/>
            <person name="Watson M."/>
            <person name="Adriaenssens E.M."/>
            <person name="Foster-Nyarko E."/>
            <person name="Jarju S."/>
            <person name="Secka A."/>
            <person name="Antonio M."/>
            <person name="Oren A."/>
            <person name="Chaudhuri R.R."/>
            <person name="La Ragione R."/>
            <person name="Hildebrand F."/>
            <person name="Pallen M.J."/>
        </authorList>
    </citation>
    <scope>NUCLEOTIDE SEQUENCE</scope>
    <source>
        <strain evidence="7">17113</strain>
    </source>
</reference>
<dbReference type="EMBL" id="JADINA010000039">
    <property type="protein sequence ID" value="MBO8426926.1"/>
    <property type="molecule type" value="Genomic_DNA"/>
</dbReference>
<keyword evidence="2" id="KW-0813">Transport</keyword>
<evidence type="ECO:0000313" key="7">
    <source>
        <dbReference type="EMBL" id="MBO8426926.1"/>
    </source>
</evidence>
<proteinExistence type="predicted"/>
<keyword evidence="5" id="KW-0472">Membrane</keyword>
<keyword evidence="5" id="KW-0812">Transmembrane</keyword>
<sequence length="629" mass="71205">MKFTKTFAFCALFLLLSPTLSACGAESSGGAINLRVLNWEDYIGEYEVEIDLDEDGEYEVYPDVLSAFEAYERIVNNKQVNVIYDTFDTNETMLSSLRTGKSTYDLICPSDYTIQKMMSQGMLEPFDEGGTPNYDSSVSPYLQGQMDYISADDGEGNITPISEYSRGYMWGTLGILYNPGKISEDKGIDEDLVKFDMADWDSLWDSRYHGEMSIKDSMRDTYSVGIMRLFDSEITSAILDSGYYDDNLDLKEGVDANAIIDNITNDDLFKKMDEIFNRSDRETVSSVEDVLLELKSNVFGFEVDSGKDDIVKGLVGMNLAWSGDAVYSMDRGENEADETIYYSVPKTGGNIWFDGWVMPKSDSLHKDEAQEFVDFLSRPDIATANMDTIGYTSFIAGDDVLDLVRNWYDPRTYAMYVYHDATLDGLTWEDSDFLYDDDGELVYQDGTGFHDGSDFGSLDMTGSTYEQAVVNGTPMSWGEYQTYYNENVAESEDDMLAWDVVDLTYMFKGTLSEETSLGDTPDTNPYLFYTDELEEIEQDGETVLAGRQFYAQYPPNYLIPKLAAMKDYADNNRFVLTMWENVKGNNLPIWGVVVFGCVLGVVLAFGIAALVTKYRYRKLKVARRKLRRQ</sequence>
<comment type="subcellular location">
    <subcellularLocation>
        <location evidence="1">Periplasm</location>
    </subcellularLocation>
</comment>
<dbReference type="GO" id="GO:0042597">
    <property type="term" value="C:periplasmic space"/>
    <property type="evidence" value="ECO:0007669"/>
    <property type="project" value="UniProtKB-SubCell"/>
</dbReference>
<accession>A0A9D9DGZ0</accession>